<protein>
    <recommendedName>
        <fullName evidence="5">Zinc finger PHD-type domain-containing protein</fullName>
    </recommendedName>
</protein>
<accession>A0A7S2R7W6</accession>
<evidence type="ECO:0000256" key="3">
    <source>
        <dbReference type="ARBA" id="ARBA00022833"/>
    </source>
</evidence>
<dbReference type="AlphaFoldDB" id="A0A7S2R7W6"/>
<feature type="compositionally biased region" description="Basic residues" evidence="4">
    <location>
        <begin position="289"/>
        <end position="306"/>
    </location>
</feature>
<dbReference type="Gene3D" id="3.30.40.10">
    <property type="entry name" value="Zinc/RING finger domain, C3HC4 (zinc finger)"/>
    <property type="match status" value="2"/>
</dbReference>
<proteinExistence type="predicted"/>
<feature type="compositionally biased region" description="Low complexity" evidence="4">
    <location>
        <begin position="276"/>
        <end position="288"/>
    </location>
</feature>
<evidence type="ECO:0000259" key="5">
    <source>
        <dbReference type="SMART" id="SM00249"/>
    </source>
</evidence>
<dbReference type="InterPro" id="IPR013083">
    <property type="entry name" value="Znf_RING/FYVE/PHD"/>
</dbReference>
<feature type="domain" description="Zinc finger PHD-type" evidence="5">
    <location>
        <begin position="550"/>
        <end position="603"/>
    </location>
</feature>
<dbReference type="GO" id="GO:0008270">
    <property type="term" value="F:zinc ion binding"/>
    <property type="evidence" value="ECO:0007669"/>
    <property type="project" value="UniProtKB-KW"/>
</dbReference>
<feature type="region of interest" description="Disordered" evidence="4">
    <location>
        <begin position="1"/>
        <end position="323"/>
    </location>
</feature>
<evidence type="ECO:0000313" key="6">
    <source>
        <dbReference type="EMBL" id="CAD9663255.1"/>
    </source>
</evidence>
<dbReference type="SMART" id="SM00249">
    <property type="entry name" value="PHD"/>
    <property type="match status" value="1"/>
</dbReference>
<name>A0A7S2R7W6_9STRA</name>
<feature type="region of interest" description="Disordered" evidence="4">
    <location>
        <begin position="500"/>
        <end position="543"/>
    </location>
</feature>
<feature type="compositionally biased region" description="Basic and acidic residues" evidence="4">
    <location>
        <begin position="112"/>
        <end position="138"/>
    </location>
</feature>
<dbReference type="InterPro" id="IPR019787">
    <property type="entry name" value="Znf_PHD-finger"/>
</dbReference>
<evidence type="ECO:0000256" key="4">
    <source>
        <dbReference type="SAM" id="MobiDB-lite"/>
    </source>
</evidence>
<evidence type="ECO:0000256" key="2">
    <source>
        <dbReference type="ARBA" id="ARBA00022771"/>
    </source>
</evidence>
<dbReference type="InterPro" id="IPR001965">
    <property type="entry name" value="Znf_PHD"/>
</dbReference>
<feature type="region of interest" description="Disordered" evidence="4">
    <location>
        <begin position="366"/>
        <end position="395"/>
    </location>
</feature>
<keyword evidence="2" id="KW-0863">Zinc-finger</keyword>
<feature type="compositionally biased region" description="Basic residues" evidence="4">
    <location>
        <begin position="94"/>
        <end position="104"/>
    </location>
</feature>
<dbReference type="Pfam" id="PF00628">
    <property type="entry name" value="PHD"/>
    <property type="match status" value="1"/>
</dbReference>
<dbReference type="InterPro" id="IPR011011">
    <property type="entry name" value="Znf_FYVE_PHD"/>
</dbReference>
<feature type="compositionally biased region" description="Basic and acidic residues" evidence="4">
    <location>
        <begin position="517"/>
        <end position="532"/>
    </location>
</feature>
<evidence type="ECO:0000256" key="1">
    <source>
        <dbReference type="ARBA" id="ARBA00022723"/>
    </source>
</evidence>
<dbReference type="SUPFAM" id="SSF57903">
    <property type="entry name" value="FYVE/PHD zinc finger"/>
    <property type="match status" value="1"/>
</dbReference>
<reference evidence="6" key="1">
    <citation type="submission" date="2021-01" db="EMBL/GenBank/DDBJ databases">
        <authorList>
            <person name="Corre E."/>
            <person name="Pelletier E."/>
            <person name="Niang G."/>
            <person name="Scheremetjew M."/>
            <person name="Finn R."/>
            <person name="Kale V."/>
            <person name="Holt S."/>
            <person name="Cochrane G."/>
            <person name="Meng A."/>
            <person name="Brown T."/>
            <person name="Cohen L."/>
        </authorList>
    </citation>
    <scope>NUCLEOTIDE SEQUENCE</scope>
    <source>
        <strain evidence="6">NY070348D</strain>
    </source>
</reference>
<keyword evidence="1" id="KW-0479">Metal-binding</keyword>
<keyword evidence="3" id="KW-0862">Zinc</keyword>
<dbReference type="EMBL" id="HBHK01001029">
    <property type="protein sequence ID" value="CAD9663255.1"/>
    <property type="molecule type" value="Transcribed_RNA"/>
</dbReference>
<feature type="compositionally biased region" description="Pro residues" evidence="4">
    <location>
        <begin position="250"/>
        <end position="261"/>
    </location>
</feature>
<gene>
    <name evidence="6" type="ORF">QSP1433_LOCUS594</name>
</gene>
<organism evidence="6">
    <name type="scientific">Mucochytrium quahogii</name>
    <dbReference type="NCBI Taxonomy" id="96639"/>
    <lineage>
        <taxon>Eukaryota</taxon>
        <taxon>Sar</taxon>
        <taxon>Stramenopiles</taxon>
        <taxon>Bigyra</taxon>
        <taxon>Labyrinthulomycetes</taxon>
        <taxon>Thraustochytrida</taxon>
        <taxon>Thraustochytriidae</taxon>
        <taxon>Mucochytrium</taxon>
    </lineage>
</organism>
<feature type="compositionally biased region" description="Polar residues" evidence="4">
    <location>
        <begin position="166"/>
        <end position="203"/>
    </location>
</feature>
<sequence length="789" mass="87372">MSRRRQVARRDSASASEPEAGLPRGNSSAGVRVGKLRMKSEIGKQSTNGEKRPGNGKSCTAVGKANGIAPRSMKRMAGGRKVQGFDAGHEKSQPTKRKYTKRKSSALSVDVNVDKKIKNKPSSKDSDQSRKNLDDKTGRTRRPSSSRPNSDEDEEELVEIKRQKKTGGQLSTGIRRSGRRSATPQGDDSTTPLSQNSGHTSGRSQRKRKKSFRLRELEEEEELGQLGGKDIDSPAPAKKKTLRRSSSSLAPPPPPPPPPPIDVSKPPLKRKRKLKSSASSTTSSVATARSKKKLLKKKALGPKKFRKSEMLSDSEENETLAMDALALFEEAGSEPEDDVSSADPLEYESGSESELVSALTMLLSSQGLSPKQPNKTKKKSPKVSATAQKEKEAKNKKRESILYRFSRRDLAIALFSHIAIGKGDCHQMAIFSNIIMTIFKSEKWNEPELGAESKIDICSLSKDTLIKCCIELEVKLSHGRRPAFSASASQATTTRYFKKQGSFQKLESQKKSQRVSGRGEGETRDLDTESKGTNDQTNDDGATDEEGELVCICGYEFTHDRMVQCSGGPDARCHGWVHPECVGLDVDEKNLQELDEYLCPLCAHEKKGQTIDLMGEEDRRKRKTCFFCADVIESKCNKHNRTQVDQEMRGVLGEYIGPFVGQNSSREYWCHRLCAVSGAGVGVTPDGLWYNVVKSLQKFEKTRCIFCQRKGANVCYQKGKKTRNAHLPCLFDYMTGKDSVSLLVTGAKNHLAMLPHFKSKDTSTKEFLDDARLDKQIEIIMELKGKLNP</sequence>